<dbReference type="Proteomes" id="UP001366085">
    <property type="component" value="Unassembled WGS sequence"/>
</dbReference>
<protein>
    <submittedName>
        <fullName evidence="2">DUF559 domain-containing protein</fullName>
    </submittedName>
</protein>
<accession>A0ABU8LPJ5</accession>
<name>A0ABU8LPJ5_9MICO</name>
<evidence type="ECO:0000259" key="1">
    <source>
        <dbReference type="Pfam" id="PF04480"/>
    </source>
</evidence>
<dbReference type="Pfam" id="PF04480">
    <property type="entry name" value="DUF559"/>
    <property type="match status" value="1"/>
</dbReference>
<dbReference type="InterPro" id="IPR011335">
    <property type="entry name" value="Restrct_endonuc-II-like"/>
</dbReference>
<sequence length="203" mass="22629">MHGRRLAQGRSTTWKLRGLPAVSPEAACFSTAALLSADDAVVMLDALVTTSLNYPGLAPRRPLSTLAQITEQLSVWGRFPGSARIRAALPLARLGVESPKETQTRLAIRAAGLPEPVVQYEVRVGGILIARNDLAYPELRIAIEYEGDGHRTDRTQWRRDIRRQRELEDLGWIVIRLTEHDLHDGLASFLTRIRRAIATRTAH</sequence>
<dbReference type="RefSeq" id="WP_337321330.1">
    <property type="nucleotide sequence ID" value="NZ_JBBDGN010000014.1"/>
</dbReference>
<organism evidence="2 3">
    <name type="scientific">Microbacterium istanbulense</name>
    <dbReference type="NCBI Taxonomy" id="3122049"/>
    <lineage>
        <taxon>Bacteria</taxon>
        <taxon>Bacillati</taxon>
        <taxon>Actinomycetota</taxon>
        <taxon>Actinomycetes</taxon>
        <taxon>Micrococcales</taxon>
        <taxon>Microbacteriaceae</taxon>
        <taxon>Microbacterium</taxon>
    </lineage>
</organism>
<feature type="domain" description="DUF559" evidence="1">
    <location>
        <begin position="134"/>
        <end position="196"/>
    </location>
</feature>
<dbReference type="SUPFAM" id="SSF52980">
    <property type="entry name" value="Restriction endonuclease-like"/>
    <property type="match status" value="1"/>
</dbReference>
<proteinExistence type="predicted"/>
<evidence type="ECO:0000313" key="2">
    <source>
        <dbReference type="EMBL" id="MEJ1092612.1"/>
    </source>
</evidence>
<dbReference type="EMBL" id="JBBDGN010000014">
    <property type="protein sequence ID" value="MEJ1092612.1"/>
    <property type="molecule type" value="Genomic_DNA"/>
</dbReference>
<gene>
    <name evidence="2" type="ORF">WDU93_13050</name>
</gene>
<comment type="caution">
    <text evidence="2">The sequence shown here is derived from an EMBL/GenBank/DDBJ whole genome shotgun (WGS) entry which is preliminary data.</text>
</comment>
<dbReference type="InterPro" id="IPR007569">
    <property type="entry name" value="DUF559"/>
</dbReference>
<keyword evidence="3" id="KW-1185">Reference proteome</keyword>
<evidence type="ECO:0000313" key="3">
    <source>
        <dbReference type="Proteomes" id="UP001366085"/>
    </source>
</evidence>
<reference evidence="2 3" key="1">
    <citation type="submission" date="2024-02" db="EMBL/GenBank/DDBJ databases">
        <authorList>
            <person name="Saticioglu I.B."/>
        </authorList>
    </citation>
    <scope>NUCLEOTIDE SEQUENCE [LARGE SCALE GENOMIC DNA]</scope>
    <source>
        <strain evidence="2 3">Mu-43</strain>
    </source>
</reference>
<dbReference type="Gene3D" id="3.40.960.10">
    <property type="entry name" value="VSR Endonuclease"/>
    <property type="match status" value="1"/>
</dbReference>